<dbReference type="Proteomes" id="UP001338582">
    <property type="component" value="Chromosome 5"/>
</dbReference>
<evidence type="ECO:0008006" key="3">
    <source>
        <dbReference type="Google" id="ProtNLM"/>
    </source>
</evidence>
<evidence type="ECO:0000313" key="2">
    <source>
        <dbReference type="Proteomes" id="UP001338582"/>
    </source>
</evidence>
<dbReference type="EMBL" id="CP138898">
    <property type="protein sequence ID" value="WPK26660.1"/>
    <property type="molecule type" value="Genomic_DNA"/>
</dbReference>
<protein>
    <recommendedName>
        <fullName evidence="3">Mitochondrial group I intron splicing factor CCM1</fullName>
    </recommendedName>
</protein>
<reference evidence="1 2" key="1">
    <citation type="submission" date="2023-10" db="EMBL/GenBank/DDBJ databases">
        <title>Draft Genome Sequence of Candida saopaulonensis from a very Premature Infant with Sepsis.</title>
        <authorList>
            <person name="Ning Y."/>
            <person name="Dai R."/>
            <person name="Xiao M."/>
            <person name="Xu Y."/>
            <person name="Yan Q."/>
            <person name="Zhang L."/>
        </authorList>
    </citation>
    <scope>NUCLEOTIDE SEQUENCE [LARGE SCALE GENOMIC DNA]</scope>
    <source>
        <strain evidence="1 2">19XY460</strain>
    </source>
</reference>
<proteinExistence type="predicted"/>
<dbReference type="KEGG" id="asau:88175082"/>
<dbReference type="GeneID" id="88175082"/>
<dbReference type="AlphaFoldDB" id="A0AAX4HDN6"/>
<sequence length="800" mass="92102">MGRRLLIPTRSNVLLWLSRAHLSKVHQKSLSSGYFSTSATLRDVAYTSWLKDNTNDHGDELGEKKQSYCSALGSPHLSAANAEPLRRETVTLEEEKINTPLKVLDAEIEIVKLFQMGEFAKMYSELAAYKAKGISVPAELLTEMASKVHQAIPVDLSREELHRSNIEYPLFYAQADIRLFSSAKSVSSHLYNLQKVFALYEAEYLDSPNFLESYIWLCYHTNELHTIQRLFHRYLQNKTYNSATLSHITNAFIYNYDVEFAKSLFMSIIGMQKPLDESYLSSTLVAFSQVKASYDNTIDIFRQWSISENCESPYPRTIALLLKQSNLYGSANEIAAMNEIADHLGYSSNFFVQIVRIQTAIINRDNNKIKTITPEDIESILEIRNGLYGSQPALKAFYESFLHFLCTYSSMDVVQFILKEMNKDRIHLTRFAYDSIATHYISTRKFISLFKFMKKFLLKTIKFEPIYGKYIFDGFIRSYPYFGETFAERMTLWLGGALSQIEQQKLVEACKLRKLASSLNPYATQSGNLDSNPKYDSEAWKDIEYNPNKPYLKLQRRKQMSFRTELGLREIMRKGISPDYSVIEDTLRNLGPAIRKGLLQALPGLRLTKYSLRLQMYDFILDRPDKQAFAAFVKKLEPTLNTSDRIFLARRALNKCDYEGCSLLLKLLNPLEMTDSRHMIVLNLKLRNSIQSKNFEAFDASIDAFPICDITLSPFMLKQSRFVEKMLQNKMRNLSAADNLELQVMKASLKKLHGLIGDIEVRLKKDTHDIDQLMNEVFEMLDQWVQATNGKVAKQNANTN</sequence>
<accession>A0AAX4HDN6</accession>
<name>A0AAX4HDN6_9ASCO</name>
<dbReference type="RefSeq" id="XP_062879041.1">
    <property type="nucleotide sequence ID" value="XM_063022971.1"/>
</dbReference>
<evidence type="ECO:0000313" key="1">
    <source>
        <dbReference type="EMBL" id="WPK26660.1"/>
    </source>
</evidence>
<organism evidence="1 2">
    <name type="scientific">Australozyma saopauloensis</name>
    <dbReference type="NCBI Taxonomy" id="291208"/>
    <lineage>
        <taxon>Eukaryota</taxon>
        <taxon>Fungi</taxon>
        <taxon>Dikarya</taxon>
        <taxon>Ascomycota</taxon>
        <taxon>Saccharomycotina</taxon>
        <taxon>Pichiomycetes</taxon>
        <taxon>Metschnikowiaceae</taxon>
        <taxon>Australozyma</taxon>
    </lineage>
</organism>
<keyword evidence="2" id="KW-1185">Reference proteome</keyword>
<gene>
    <name evidence="1" type="ORF">PUMCH_004019</name>
</gene>